<dbReference type="PANTHER" id="PTHR23248">
    <property type="entry name" value="PHOSPHOLIPID SCRAMBLASE-RELATED"/>
    <property type="match status" value="1"/>
</dbReference>
<dbReference type="InterPro" id="IPR005552">
    <property type="entry name" value="Scramblase"/>
</dbReference>
<dbReference type="AlphaFoldDB" id="A0A7K1U104"/>
<name>A0A7K1U104_9BACT</name>
<evidence type="ECO:0000313" key="2">
    <source>
        <dbReference type="Proteomes" id="UP000461730"/>
    </source>
</evidence>
<dbReference type="RefSeq" id="WP_157305457.1">
    <property type="nucleotide sequence ID" value="NZ_WRXN01000002.1"/>
</dbReference>
<reference evidence="1 2" key="1">
    <citation type="submission" date="2019-12" db="EMBL/GenBank/DDBJ databases">
        <title>Chitinophaga sp. strain ysch24 (GDMCC 1.1355), whole genome shotgun sequence.</title>
        <authorList>
            <person name="Zhang X."/>
        </authorList>
    </citation>
    <scope>NUCLEOTIDE SEQUENCE [LARGE SCALE GENOMIC DNA]</scope>
    <source>
        <strain evidence="2">ysch24</strain>
    </source>
</reference>
<protein>
    <submittedName>
        <fullName evidence="1">Scramblase</fullName>
    </submittedName>
</protein>
<comment type="caution">
    <text evidence="1">The sequence shown here is derived from an EMBL/GenBank/DDBJ whole genome shotgun (WGS) entry which is preliminary data.</text>
</comment>
<organism evidence="1 2">
    <name type="scientific">Chitinophaga tropicalis</name>
    <dbReference type="NCBI Taxonomy" id="2683588"/>
    <lineage>
        <taxon>Bacteria</taxon>
        <taxon>Pseudomonadati</taxon>
        <taxon>Bacteroidota</taxon>
        <taxon>Chitinophagia</taxon>
        <taxon>Chitinophagales</taxon>
        <taxon>Chitinophagaceae</taxon>
        <taxon>Chitinophaga</taxon>
    </lineage>
</organism>
<dbReference type="SUPFAM" id="SSF54518">
    <property type="entry name" value="Tubby C-terminal domain-like"/>
    <property type="match status" value="1"/>
</dbReference>
<dbReference type="GO" id="GO:0017128">
    <property type="term" value="F:phospholipid scramblase activity"/>
    <property type="evidence" value="ECO:0007669"/>
    <property type="project" value="InterPro"/>
</dbReference>
<keyword evidence="2" id="KW-1185">Reference proteome</keyword>
<sequence>MGQTNLPQFFHHDDYFIDEKIGFLKFSNAYKVFDGQGQQIGNITQQVPFFHKILRLLLSKAIFPFTLNIVDANEQVVASIDRGWTFWMSKIKISDANGVVIGGIKQKFQFMKPLFHITDANEQVLAEIKGDWKAWNFNIVDGSGRELGTISKKWAGALREAFTTADKYRVNIAKECPEDVNKMAIVAAAITIDMVLKEGKN</sequence>
<dbReference type="Pfam" id="PF03803">
    <property type="entry name" value="Scramblase"/>
    <property type="match status" value="1"/>
</dbReference>
<accession>A0A7K1U104</accession>
<dbReference type="Proteomes" id="UP000461730">
    <property type="component" value="Unassembled WGS sequence"/>
</dbReference>
<dbReference type="InterPro" id="IPR038595">
    <property type="entry name" value="LOR_sf"/>
</dbReference>
<dbReference type="GO" id="GO:0005886">
    <property type="term" value="C:plasma membrane"/>
    <property type="evidence" value="ECO:0007669"/>
    <property type="project" value="TreeGrafter"/>
</dbReference>
<dbReference type="InterPro" id="IPR025659">
    <property type="entry name" value="Tubby-like_C"/>
</dbReference>
<proteinExistence type="predicted"/>
<dbReference type="Gene3D" id="2.40.160.200">
    <property type="entry name" value="LURP1-related"/>
    <property type="match status" value="1"/>
</dbReference>
<dbReference type="EMBL" id="WRXN01000002">
    <property type="protein sequence ID" value="MVT08039.1"/>
    <property type="molecule type" value="Genomic_DNA"/>
</dbReference>
<evidence type="ECO:0000313" key="1">
    <source>
        <dbReference type="EMBL" id="MVT08039.1"/>
    </source>
</evidence>
<gene>
    <name evidence="1" type="ORF">GO493_07175</name>
</gene>
<dbReference type="PANTHER" id="PTHR23248:SF9">
    <property type="entry name" value="PHOSPHOLIPID SCRAMBLASE"/>
    <property type="match status" value="1"/>
</dbReference>